<feature type="transmembrane region" description="Helical" evidence="1">
    <location>
        <begin position="96"/>
        <end position="118"/>
    </location>
</feature>
<dbReference type="Gene3D" id="2.40.10.220">
    <property type="entry name" value="predicted glycosyltransferase like domains"/>
    <property type="match status" value="1"/>
</dbReference>
<dbReference type="Pfam" id="PF07238">
    <property type="entry name" value="PilZ"/>
    <property type="match status" value="1"/>
</dbReference>
<protein>
    <submittedName>
        <fullName evidence="3">ABC transporter</fullName>
    </submittedName>
</protein>
<dbReference type="OrthoDB" id="5290312at2"/>
<feature type="domain" description="PilZ" evidence="2">
    <location>
        <begin position="146"/>
        <end position="217"/>
    </location>
</feature>
<dbReference type="RefSeq" id="WP_061835026.1">
    <property type="nucleotide sequence ID" value="NZ_LUKE01000001.1"/>
</dbReference>
<keyword evidence="1" id="KW-0472">Membrane</keyword>
<keyword evidence="4" id="KW-1185">Reference proteome</keyword>
<accession>A0A150WSF4</accession>
<dbReference type="AlphaFoldDB" id="A0A150WSF4"/>
<dbReference type="EMBL" id="LUKE01000001">
    <property type="protein sequence ID" value="KYG67441.1"/>
    <property type="molecule type" value="Genomic_DNA"/>
</dbReference>
<reference evidence="3 4" key="1">
    <citation type="submission" date="2016-03" db="EMBL/GenBank/DDBJ databases">
        <authorList>
            <person name="Ploux O."/>
        </authorList>
    </citation>
    <scope>NUCLEOTIDE SEQUENCE [LARGE SCALE GENOMIC DNA]</scope>
    <source>
        <strain evidence="3 4">R0</strain>
    </source>
</reference>
<feature type="transmembrane region" description="Helical" evidence="1">
    <location>
        <begin position="48"/>
        <end position="66"/>
    </location>
</feature>
<feature type="transmembrane region" description="Helical" evidence="1">
    <location>
        <begin position="7"/>
        <end position="28"/>
    </location>
</feature>
<evidence type="ECO:0000313" key="3">
    <source>
        <dbReference type="EMBL" id="KYG67441.1"/>
    </source>
</evidence>
<dbReference type="Proteomes" id="UP000075320">
    <property type="component" value="Unassembled WGS sequence"/>
</dbReference>
<comment type="caution">
    <text evidence="3">The sequence shown here is derived from an EMBL/GenBank/DDBJ whole genome shotgun (WGS) entry which is preliminary data.</text>
</comment>
<gene>
    <name evidence="3" type="ORF">AZI86_02830</name>
</gene>
<sequence>MKRKPWPLIIIAVLHIFAPFGNLLLNAIKSGRSISEQWFYWSQVLPKSLVFIYVIVPIVAGILILICRRWSYWLYLVCLGLVFISNVYSFTTNANLMSFVLLVVVVIADLLVVAYFVVPSVQKVYFDPRLRWWEAAPRYHFDIEGQVNGTAAFIKNLGQGGLYLTTGPELSEGDRADIFWNFEGIEVRIPGKVVYKSNRPDFPGYGIKFDPHPEGEKKVSQVIATLHRRGKIVVERLPGPEDSFGVWLKKLFTTGEGLFPRIRKS</sequence>
<dbReference type="InterPro" id="IPR009875">
    <property type="entry name" value="PilZ_domain"/>
</dbReference>
<feature type="transmembrane region" description="Helical" evidence="1">
    <location>
        <begin position="73"/>
        <end position="90"/>
    </location>
</feature>
<organism evidence="3 4">
    <name type="scientific">Bdellovibrio bacteriovorus</name>
    <dbReference type="NCBI Taxonomy" id="959"/>
    <lineage>
        <taxon>Bacteria</taxon>
        <taxon>Pseudomonadati</taxon>
        <taxon>Bdellovibrionota</taxon>
        <taxon>Bdellovibrionia</taxon>
        <taxon>Bdellovibrionales</taxon>
        <taxon>Pseudobdellovibrionaceae</taxon>
        <taxon>Bdellovibrio</taxon>
    </lineage>
</organism>
<evidence type="ECO:0000313" key="4">
    <source>
        <dbReference type="Proteomes" id="UP000075320"/>
    </source>
</evidence>
<keyword evidence="1" id="KW-1133">Transmembrane helix</keyword>
<keyword evidence="1" id="KW-0812">Transmembrane</keyword>
<evidence type="ECO:0000256" key="1">
    <source>
        <dbReference type="SAM" id="Phobius"/>
    </source>
</evidence>
<proteinExistence type="predicted"/>
<evidence type="ECO:0000259" key="2">
    <source>
        <dbReference type="Pfam" id="PF07238"/>
    </source>
</evidence>
<dbReference type="GO" id="GO:0035438">
    <property type="term" value="F:cyclic-di-GMP binding"/>
    <property type="evidence" value="ECO:0007669"/>
    <property type="project" value="InterPro"/>
</dbReference>
<name>A0A150WSF4_BDEBC</name>